<feature type="compositionally biased region" description="Low complexity" evidence="1">
    <location>
        <begin position="27"/>
        <end position="43"/>
    </location>
</feature>
<feature type="compositionally biased region" description="Low complexity" evidence="1">
    <location>
        <begin position="64"/>
        <end position="81"/>
    </location>
</feature>
<dbReference type="AlphaFoldDB" id="A0A1L5F3L0"/>
<dbReference type="PROSITE" id="PS51257">
    <property type="entry name" value="PROKAR_LIPOPROTEIN"/>
    <property type="match status" value="1"/>
</dbReference>
<dbReference type="CDD" id="cd14437">
    <property type="entry name" value="nt01cx_1156_like"/>
    <property type="match status" value="1"/>
</dbReference>
<feature type="chain" id="PRO_5009860755" description="Lipoprotein" evidence="2">
    <location>
        <begin position="26"/>
        <end position="258"/>
    </location>
</feature>
<evidence type="ECO:0000256" key="1">
    <source>
        <dbReference type="SAM" id="MobiDB-lite"/>
    </source>
</evidence>
<evidence type="ECO:0000256" key="2">
    <source>
        <dbReference type="SAM" id="SignalP"/>
    </source>
</evidence>
<dbReference type="Proteomes" id="UP000184604">
    <property type="component" value="Chromosome"/>
</dbReference>
<reference evidence="3 4" key="1">
    <citation type="submission" date="2016-12" db="EMBL/GenBank/DDBJ databases">
        <title>Complete genome sequence of Clostridium kluyveri JZZ isolated from the pit mud of a Chinese flavor liquor-making factory.</title>
        <authorList>
            <person name="Wang Y."/>
        </authorList>
    </citation>
    <scope>NUCLEOTIDE SEQUENCE [LARGE SCALE GENOMIC DNA]</scope>
    <source>
        <strain evidence="3 4">JZZ</strain>
    </source>
</reference>
<organism evidence="3 4">
    <name type="scientific">Clostridium kluyveri</name>
    <dbReference type="NCBI Taxonomy" id="1534"/>
    <lineage>
        <taxon>Bacteria</taxon>
        <taxon>Bacillati</taxon>
        <taxon>Bacillota</taxon>
        <taxon>Clostridia</taxon>
        <taxon>Eubacteriales</taxon>
        <taxon>Clostridiaceae</taxon>
        <taxon>Clostridium</taxon>
    </lineage>
</organism>
<accession>A0A1L5F3L0</accession>
<evidence type="ECO:0000313" key="3">
    <source>
        <dbReference type="EMBL" id="APM37599.1"/>
    </source>
</evidence>
<evidence type="ECO:0000313" key="4">
    <source>
        <dbReference type="Proteomes" id="UP000184604"/>
    </source>
</evidence>
<dbReference type="InterPro" id="IPR028102">
    <property type="entry name" value="DUF4652"/>
</dbReference>
<dbReference type="Gene3D" id="2.40.128.660">
    <property type="entry name" value="Uncharacterised protein PF15525, DUF4652"/>
    <property type="match status" value="1"/>
</dbReference>
<name>A0A1L5F3L0_CLOKL</name>
<gene>
    <name evidence="3" type="ORF">BS101_01955</name>
</gene>
<proteinExistence type="predicted"/>
<evidence type="ECO:0008006" key="5">
    <source>
        <dbReference type="Google" id="ProtNLM"/>
    </source>
</evidence>
<sequence length="258" mass="28242">MKFKKVNFLICLSLMVLALSFTACSSDKNTSSNKVNTNTSSNNNDKKVNSDTAAVDTKDKDNEQTTQNNGSSSSGTKNTSGINFIKKQLDSSTEITFNTDWKNSEDGSYSACIEGKGSEALEEGVGKIIIKSGQNLYSYEIENNTQISPKYVEWADGKNLFVVVASSHGTLAKGGDLYMLNVNTGEVSLLIKDSSKKQQIMSVQKDGNNINLKVNIYDDDAYNESHVEDWVITSFNTSLSGKIEVKNSDGKVVYKINE</sequence>
<dbReference type="RefSeq" id="WP_073537287.1">
    <property type="nucleotide sequence ID" value="NZ_CP018335.1"/>
</dbReference>
<feature type="signal peptide" evidence="2">
    <location>
        <begin position="1"/>
        <end position="25"/>
    </location>
</feature>
<dbReference type="Pfam" id="PF15525">
    <property type="entry name" value="DUF4652"/>
    <property type="match status" value="1"/>
</dbReference>
<dbReference type="OrthoDB" id="2882585at2"/>
<protein>
    <recommendedName>
        <fullName evidence="5">Lipoprotein</fullName>
    </recommendedName>
</protein>
<dbReference type="EMBL" id="CP018335">
    <property type="protein sequence ID" value="APM37599.1"/>
    <property type="molecule type" value="Genomic_DNA"/>
</dbReference>
<feature type="region of interest" description="Disordered" evidence="1">
    <location>
        <begin position="27"/>
        <end position="81"/>
    </location>
</feature>
<keyword evidence="2" id="KW-0732">Signal</keyword>